<keyword evidence="3" id="KW-1185">Reference proteome</keyword>
<accession>A0A6A4IKN1</accession>
<evidence type="ECO:0000313" key="3">
    <source>
        <dbReference type="Proteomes" id="UP000799118"/>
    </source>
</evidence>
<dbReference type="Pfam" id="PF20209">
    <property type="entry name" value="DUF6570"/>
    <property type="match status" value="1"/>
</dbReference>
<dbReference type="EMBL" id="ML769389">
    <property type="protein sequence ID" value="KAE9409074.1"/>
    <property type="molecule type" value="Genomic_DNA"/>
</dbReference>
<feature type="domain" description="DUF6570" evidence="1">
    <location>
        <begin position="1"/>
        <end position="82"/>
    </location>
</feature>
<evidence type="ECO:0000313" key="2">
    <source>
        <dbReference type="EMBL" id="KAE9409074.1"/>
    </source>
</evidence>
<protein>
    <recommendedName>
        <fullName evidence="1">DUF6570 domain-containing protein</fullName>
    </recommendedName>
</protein>
<reference evidence="2" key="1">
    <citation type="journal article" date="2019" name="Environ. Microbiol.">
        <title>Fungal ecological strategies reflected in gene transcription - a case study of two litter decomposers.</title>
        <authorList>
            <person name="Barbi F."/>
            <person name="Kohler A."/>
            <person name="Barry K."/>
            <person name="Baskaran P."/>
            <person name="Daum C."/>
            <person name="Fauchery L."/>
            <person name="Ihrmark K."/>
            <person name="Kuo A."/>
            <person name="LaButti K."/>
            <person name="Lipzen A."/>
            <person name="Morin E."/>
            <person name="Grigoriev I.V."/>
            <person name="Henrissat B."/>
            <person name="Lindahl B."/>
            <person name="Martin F."/>
        </authorList>
    </citation>
    <scope>NUCLEOTIDE SEQUENCE</scope>
    <source>
        <strain evidence="2">JB14</strain>
    </source>
</reference>
<dbReference type="InterPro" id="IPR046700">
    <property type="entry name" value="DUF6570"/>
</dbReference>
<name>A0A6A4IKN1_9AGAR</name>
<sequence length="189" mass="21817">MRANVICFANPTAKVYTQLPPPRQDLDEMIAFFFTGPCQPTEEDLKRTPLLVQHKKIKYALDWLKLNHVDYYDIEISIENLNQYKDEGVSFEYEYQETESNKDSLTSAVNENSEEEEWTLTGPCPYCVHGLTAESFECLNPSQVRAVALKHLRKKEKILYVGHDETPVNTIDIVWRIVISEKLTMLVSA</sequence>
<dbReference type="Proteomes" id="UP000799118">
    <property type="component" value="Unassembled WGS sequence"/>
</dbReference>
<dbReference type="OrthoDB" id="3221862at2759"/>
<evidence type="ECO:0000259" key="1">
    <source>
        <dbReference type="Pfam" id="PF20209"/>
    </source>
</evidence>
<dbReference type="AlphaFoldDB" id="A0A6A4IKN1"/>
<gene>
    <name evidence="2" type="ORF">BT96DRAFT_807437</name>
</gene>
<proteinExistence type="predicted"/>
<organism evidence="2 3">
    <name type="scientific">Gymnopus androsaceus JB14</name>
    <dbReference type="NCBI Taxonomy" id="1447944"/>
    <lineage>
        <taxon>Eukaryota</taxon>
        <taxon>Fungi</taxon>
        <taxon>Dikarya</taxon>
        <taxon>Basidiomycota</taxon>
        <taxon>Agaricomycotina</taxon>
        <taxon>Agaricomycetes</taxon>
        <taxon>Agaricomycetidae</taxon>
        <taxon>Agaricales</taxon>
        <taxon>Marasmiineae</taxon>
        <taxon>Omphalotaceae</taxon>
        <taxon>Gymnopus</taxon>
    </lineage>
</organism>